<name>A0A7M3SX84_9FLAO</name>
<evidence type="ECO:0008006" key="4">
    <source>
        <dbReference type="Google" id="ProtNLM"/>
    </source>
</evidence>
<keyword evidence="3" id="KW-1185">Reference proteome</keyword>
<dbReference type="EMBL" id="VJVW01000001">
    <property type="protein sequence ID" value="MUP41215.1"/>
    <property type="molecule type" value="Genomic_DNA"/>
</dbReference>
<dbReference type="OrthoDB" id="836080at2"/>
<keyword evidence="1" id="KW-0732">Signal</keyword>
<evidence type="ECO:0000313" key="2">
    <source>
        <dbReference type="EMBL" id="MUP41215.1"/>
    </source>
</evidence>
<sequence>MNKFYKFIWGAVVLFLVSACASDDDRPDPGDDPNLLISKVRFEKDLSIIENAGETEIKLLLEPAARTSGEIKVRLQVPDEINLGTNPGMIDNYISLQIEKGAASASFKVIPENDELLKGHQEFSITFGPMSSGFRKSEEGQEMLLSIIDDELDGKPKSFAGGGIKVEYKYSQNGKISRVTNKYSHGYEDHTTYHYNSSGTILETIHQATSAVIKNKYYWEEDKLVRSEEFIGEEMRAYSLYDYDEAGNIGSKVVYLKNDQGDFKENFVYVYLYFDTGNFYKQIIYLKVDTEEEYALISSRSYENYLDKPNLFPVNQVVPGIMTQHNLPGLYRLEENGVDFSFEFTYEYNEKGYAVKRVTDGEVITYEYY</sequence>
<protein>
    <recommendedName>
        <fullName evidence="4">DUF4595 domain-containing protein</fullName>
    </recommendedName>
</protein>
<proteinExistence type="predicted"/>
<evidence type="ECO:0000313" key="3">
    <source>
        <dbReference type="Proteomes" id="UP000460416"/>
    </source>
</evidence>
<dbReference type="RefSeq" id="WP_156273280.1">
    <property type="nucleotide sequence ID" value="NZ_BAABGI010000002.1"/>
</dbReference>
<evidence type="ECO:0000256" key="1">
    <source>
        <dbReference type="SAM" id="SignalP"/>
    </source>
</evidence>
<feature type="chain" id="PRO_5029499208" description="DUF4595 domain-containing protein" evidence="1">
    <location>
        <begin position="22"/>
        <end position="369"/>
    </location>
</feature>
<organism evidence="2 3">
    <name type="scientific">Christiangramia aestuarii</name>
    <dbReference type="NCBI Taxonomy" id="1028746"/>
    <lineage>
        <taxon>Bacteria</taxon>
        <taxon>Pseudomonadati</taxon>
        <taxon>Bacteroidota</taxon>
        <taxon>Flavobacteriia</taxon>
        <taxon>Flavobacteriales</taxon>
        <taxon>Flavobacteriaceae</taxon>
        <taxon>Christiangramia</taxon>
    </lineage>
</organism>
<comment type="caution">
    <text evidence="2">The sequence shown here is derived from an EMBL/GenBank/DDBJ whole genome shotgun (WGS) entry which is preliminary data.</text>
</comment>
<dbReference type="AlphaFoldDB" id="A0A7M3SX84"/>
<accession>A0A7M3SX84</accession>
<gene>
    <name evidence="2" type="ORF">FLP08_01370</name>
</gene>
<reference evidence="2 3" key="1">
    <citation type="submission" date="2019-07" db="EMBL/GenBank/DDBJ databases">
        <title>Gramella aestuarii sp. nov., isolated from a tidal flat, and emended description of Gramella echinicola.</title>
        <authorList>
            <person name="Liu L."/>
        </authorList>
    </citation>
    <scope>NUCLEOTIDE SEQUENCE [LARGE SCALE GENOMIC DNA]</scope>
    <source>
        <strain evidence="2 3">BS12</strain>
    </source>
</reference>
<dbReference type="PROSITE" id="PS51257">
    <property type="entry name" value="PROKAR_LIPOPROTEIN"/>
    <property type="match status" value="1"/>
</dbReference>
<dbReference type="Proteomes" id="UP000460416">
    <property type="component" value="Unassembled WGS sequence"/>
</dbReference>
<feature type="signal peptide" evidence="1">
    <location>
        <begin position="1"/>
        <end position="21"/>
    </location>
</feature>